<feature type="transmembrane region" description="Helical" evidence="2">
    <location>
        <begin position="126"/>
        <end position="146"/>
    </location>
</feature>
<name>A0ABP9JK10_9MICO</name>
<keyword evidence="2" id="KW-1133">Transmembrane helix</keyword>
<dbReference type="RefSeq" id="WP_345508536.1">
    <property type="nucleotide sequence ID" value="NZ_BAABIW010000020.1"/>
</dbReference>
<feature type="region of interest" description="Disordered" evidence="1">
    <location>
        <begin position="169"/>
        <end position="200"/>
    </location>
</feature>
<reference evidence="4" key="1">
    <citation type="journal article" date="2019" name="Int. J. Syst. Evol. Microbiol.">
        <title>The Global Catalogue of Microorganisms (GCM) 10K type strain sequencing project: providing services to taxonomists for standard genome sequencing and annotation.</title>
        <authorList>
            <consortium name="The Broad Institute Genomics Platform"/>
            <consortium name="The Broad Institute Genome Sequencing Center for Infectious Disease"/>
            <person name="Wu L."/>
            <person name="Ma J."/>
        </authorList>
    </citation>
    <scope>NUCLEOTIDE SEQUENCE [LARGE SCALE GENOMIC DNA]</scope>
    <source>
        <strain evidence="4">JCM 17687</strain>
    </source>
</reference>
<keyword evidence="4" id="KW-1185">Reference proteome</keyword>
<dbReference type="EMBL" id="BAABIW010000020">
    <property type="protein sequence ID" value="GAA5032897.1"/>
    <property type="molecule type" value="Genomic_DNA"/>
</dbReference>
<feature type="region of interest" description="Disordered" evidence="1">
    <location>
        <begin position="1"/>
        <end position="106"/>
    </location>
</feature>
<evidence type="ECO:0000313" key="4">
    <source>
        <dbReference type="Proteomes" id="UP001500427"/>
    </source>
</evidence>
<keyword evidence="2" id="KW-0812">Transmembrane</keyword>
<dbReference type="Proteomes" id="UP001500427">
    <property type="component" value="Unassembled WGS sequence"/>
</dbReference>
<keyword evidence="2" id="KW-0472">Membrane</keyword>
<gene>
    <name evidence="3" type="ORF">GCM10023258_32310</name>
</gene>
<evidence type="ECO:0000256" key="1">
    <source>
        <dbReference type="SAM" id="MobiDB-lite"/>
    </source>
</evidence>
<evidence type="ECO:0000256" key="2">
    <source>
        <dbReference type="SAM" id="Phobius"/>
    </source>
</evidence>
<comment type="caution">
    <text evidence="3">The sequence shown here is derived from an EMBL/GenBank/DDBJ whole genome shotgun (WGS) entry which is preliminary data.</text>
</comment>
<evidence type="ECO:0000313" key="3">
    <source>
        <dbReference type="EMBL" id="GAA5032897.1"/>
    </source>
</evidence>
<accession>A0ABP9JK10</accession>
<sequence length="324" mass="33814">MSDQPSHAPDPTRDTTGEAAEPAASAPHDAPTAEDVPTPGDVPAYDRTFGLEAAEPSWVPQRADDETATARKAAGAQGTPGTPEAPRDPEGTTTHVGPASGGIHRTARTITLPRPAARLLGGRLRAWHVVAVVVGLFVPLGLWAAIDGADDLDPLSSPARVAPRRPAVTRTFPTPQVPTVTRPTAPTAPTGAVPTRGAMTAPPLVKVPTVPVTPVPTDARTIRFEAQAEGGTRVEVALSDATHQRHDFAAQPAPLAFDVPVPAAVTSKDYFSLRVRAAGAAGTTSADRPTVVCRVLVDGVLVTSQQGRGYATCYLSPYYDLRRR</sequence>
<proteinExistence type="predicted"/>
<protein>
    <submittedName>
        <fullName evidence="3">Uncharacterized protein</fullName>
    </submittedName>
</protein>
<organism evidence="3 4">
    <name type="scientific">Terrabacter aeriphilus</name>
    <dbReference type="NCBI Taxonomy" id="515662"/>
    <lineage>
        <taxon>Bacteria</taxon>
        <taxon>Bacillati</taxon>
        <taxon>Actinomycetota</taxon>
        <taxon>Actinomycetes</taxon>
        <taxon>Micrococcales</taxon>
        <taxon>Intrasporangiaceae</taxon>
        <taxon>Terrabacter</taxon>
    </lineage>
</organism>
<feature type="compositionally biased region" description="Low complexity" evidence="1">
    <location>
        <begin position="19"/>
        <end position="30"/>
    </location>
</feature>